<organism evidence="2 3">
    <name type="scientific">Candidatus Galacturonatibacter soehngenii</name>
    <dbReference type="NCBI Taxonomy" id="2307010"/>
    <lineage>
        <taxon>Bacteria</taxon>
        <taxon>Bacillati</taxon>
        <taxon>Bacillota</taxon>
        <taxon>Clostridia</taxon>
        <taxon>Lachnospirales</taxon>
        <taxon>Lachnospiraceae</taxon>
        <taxon>Candidatus Galacturonatibacter</taxon>
    </lineage>
</organism>
<dbReference type="RefSeq" id="WP_151142724.1">
    <property type="nucleotide sequence ID" value="NZ_WAGX01000004.1"/>
</dbReference>
<reference evidence="2 3" key="1">
    <citation type="submission" date="2019-09" db="EMBL/GenBank/DDBJ databases">
        <authorList>
            <person name="Valk L.C."/>
        </authorList>
    </citation>
    <scope>NUCLEOTIDE SEQUENCE [LARGE SCALE GENOMIC DNA]</scope>
    <source>
        <strain evidence="2">GalUA</strain>
    </source>
</reference>
<dbReference type="Proteomes" id="UP000461768">
    <property type="component" value="Unassembled WGS sequence"/>
</dbReference>
<evidence type="ECO:0000313" key="2">
    <source>
        <dbReference type="EMBL" id="KAB1439824.1"/>
    </source>
</evidence>
<sequence length="448" mass="53807">MDILVLGNGFDLEHELPTKYSDFLMFVTRFLELFQEKEIVCKSQFDSYLLNLCNNQERKELKLELFELVHNNIWITYFLEKQQELGVNWIDFEKEISNMIQVMEYVISYIKNERDKDKQQIKIPHYVCDNMKRLMPSMEEYISNIEQVLNQKEMLLEDLNKMIRSLEIYLSDYVAKLEIEVYNPDIFKLAPDYVLNFNYTSTYRNLYAKNDDLIGYDYVHGEANFHNTMSTCNMVLGIDEYLQEEEKDKNVEFIAFKKYYQRIKKKTGSLHRDWMDEIYLTPLLAIAQKMIQENCAYLQMPYSEGDWAYQRFDGSYECDEKTRRFIFEINQLIASTNDKVLVALQNSDELLECAASIDDEININDFDHAFCKAMNRFQLKQSNTNDIWKKLFYLSENVNRNDLLKYITRKEEQAKDTIELARICYFKEVIQEKEYFENQEEYETEKGR</sequence>
<feature type="coiled-coil region" evidence="1">
    <location>
        <begin position="138"/>
        <end position="165"/>
    </location>
</feature>
<gene>
    <name evidence="2" type="ORF">F7O84_05410</name>
</gene>
<accession>A0A7V7QMD9</accession>
<comment type="caution">
    <text evidence="2">The sequence shown here is derived from an EMBL/GenBank/DDBJ whole genome shotgun (WGS) entry which is preliminary data.</text>
</comment>
<proteinExistence type="predicted"/>
<protein>
    <submittedName>
        <fullName evidence="2">Uncharacterized protein</fullName>
    </submittedName>
</protein>
<evidence type="ECO:0000313" key="3">
    <source>
        <dbReference type="Proteomes" id="UP000461768"/>
    </source>
</evidence>
<dbReference type="EMBL" id="WAGX01000004">
    <property type="protein sequence ID" value="KAB1439824.1"/>
    <property type="molecule type" value="Genomic_DNA"/>
</dbReference>
<keyword evidence="1" id="KW-0175">Coiled coil</keyword>
<reference evidence="2 3" key="2">
    <citation type="submission" date="2020-02" db="EMBL/GenBank/DDBJ databases">
        <title>Candidatus Galacturonibacter soehngenii shows hetero-acetogenic catabolism of galacturonic acid but lacks a canonical carbon monoxide dehydrogenase/acetyl-CoA synthase complex.</title>
        <authorList>
            <person name="Diender M."/>
            <person name="Stouten G.R."/>
            <person name="Petersen J.F."/>
            <person name="Nielsen P.H."/>
            <person name="Dueholm M.S."/>
            <person name="Pronk J.T."/>
            <person name="Van Loosdrecht M.C.M."/>
        </authorList>
    </citation>
    <scope>NUCLEOTIDE SEQUENCE [LARGE SCALE GENOMIC DNA]</scope>
    <source>
        <strain evidence="2">GalUA</strain>
    </source>
</reference>
<dbReference type="InterPro" id="IPR025935">
    <property type="entry name" value="AbiH"/>
</dbReference>
<dbReference type="AlphaFoldDB" id="A0A7V7QMD9"/>
<dbReference type="OrthoDB" id="9810135at2"/>
<name>A0A7V7QMD9_9FIRM</name>
<dbReference type="Pfam" id="PF14253">
    <property type="entry name" value="AbiH"/>
    <property type="match status" value="1"/>
</dbReference>
<keyword evidence="3" id="KW-1185">Reference proteome</keyword>
<evidence type="ECO:0000256" key="1">
    <source>
        <dbReference type="SAM" id="Coils"/>
    </source>
</evidence>